<dbReference type="Proteomes" id="UP000001396">
    <property type="component" value="Unassembled WGS sequence"/>
</dbReference>
<feature type="transmembrane region" description="Helical" evidence="7">
    <location>
        <begin position="110"/>
        <end position="131"/>
    </location>
</feature>
<organism evidence="8 9">
    <name type="scientific">Heterostelium pallidum (strain ATCC 26659 / Pp 5 / PN500)</name>
    <name type="common">Cellular slime mold</name>
    <name type="synonym">Polysphondylium pallidum</name>
    <dbReference type="NCBI Taxonomy" id="670386"/>
    <lineage>
        <taxon>Eukaryota</taxon>
        <taxon>Amoebozoa</taxon>
        <taxon>Evosea</taxon>
        <taxon>Eumycetozoa</taxon>
        <taxon>Dictyostelia</taxon>
        <taxon>Acytosteliales</taxon>
        <taxon>Acytosteliaceae</taxon>
        <taxon>Heterostelium</taxon>
    </lineage>
</organism>
<dbReference type="InterPro" id="IPR002528">
    <property type="entry name" value="MATE_fam"/>
</dbReference>
<evidence type="ECO:0000256" key="7">
    <source>
        <dbReference type="SAM" id="Phobius"/>
    </source>
</evidence>
<keyword evidence="9" id="KW-1185">Reference proteome</keyword>
<dbReference type="GeneID" id="31361190"/>
<evidence type="ECO:0000256" key="2">
    <source>
        <dbReference type="ARBA" id="ARBA00010199"/>
    </source>
</evidence>
<dbReference type="NCBIfam" id="TIGR00797">
    <property type="entry name" value="matE"/>
    <property type="match status" value="1"/>
</dbReference>
<dbReference type="GO" id="GO:0015297">
    <property type="term" value="F:antiporter activity"/>
    <property type="evidence" value="ECO:0007669"/>
    <property type="project" value="InterPro"/>
</dbReference>
<feature type="region of interest" description="Disordered" evidence="6">
    <location>
        <begin position="533"/>
        <end position="558"/>
    </location>
</feature>
<dbReference type="GO" id="GO:1990961">
    <property type="term" value="P:xenobiotic detoxification by transmembrane export across the plasma membrane"/>
    <property type="evidence" value="ECO:0007669"/>
    <property type="project" value="InterPro"/>
</dbReference>
<dbReference type="STRING" id="670386.D3BAX5"/>
<evidence type="ECO:0000256" key="1">
    <source>
        <dbReference type="ARBA" id="ARBA00004141"/>
    </source>
</evidence>
<comment type="similarity">
    <text evidence="2">Belongs to the multi antimicrobial extrusion (MATE) (TC 2.A.66.1) family.</text>
</comment>
<feature type="transmembrane region" description="Helical" evidence="7">
    <location>
        <begin position="21"/>
        <end position="50"/>
    </location>
</feature>
<feature type="transmembrane region" description="Helical" evidence="7">
    <location>
        <begin position="331"/>
        <end position="355"/>
    </location>
</feature>
<evidence type="ECO:0000256" key="6">
    <source>
        <dbReference type="SAM" id="MobiDB-lite"/>
    </source>
</evidence>
<evidence type="ECO:0000256" key="5">
    <source>
        <dbReference type="ARBA" id="ARBA00023136"/>
    </source>
</evidence>
<evidence type="ECO:0000313" key="9">
    <source>
        <dbReference type="Proteomes" id="UP000001396"/>
    </source>
</evidence>
<dbReference type="AlphaFoldDB" id="D3BAX5"/>
<accession>D3BAX5</accession>
<dbReference type="EMBL" id="ADBJ01000025">
    <property type="protein sequence ID" value="EFA81712.1"/>
    <property type="molecule type" value="Genomic_DNA"/>
</dbReference>
<proteinExistence type="inferred from homology"/>
<feature type="region of interest" description="Disordered" evidence="6">
    <location>
        <begin position="489"/>
        <end position="511"/>
    </location>
</feature>
<feature type="transmembrane region" description="Helical" evidence="7">
    <location>
        <begin position="173"/>
        <end position="195"/>
    </location>
</feature>
<comment type="subcellular location">
    <subcellularLocation>
        <location evidence="1">Membrane</location>
        <topology evidence="1">Multi-pass membrane protein</topology>
    </subcellularLocation>
</comment>
<evidence type="ECO:0000313" key="8">
    <source>
        <dbReference type="EMBL" id="EFA81712.1"/>
    </source>
</evidence>
<keyword evidence="3 7" id="KW-0812">Transmembrane</keyword>
<name>D3BAX5_HETP5</name>
<keyword evidence="4 7" id="KW-1133">Transmembrane helix</keyword>
<sequence length="558" mass="61309">MNLGKLRQKCIEQWKDSKSEIIFICRWSWPMIVSNLLNNVLYLFVNLIFVGQGGTPESKDELAAAALANTWTYGTGGIALGILNALDTLISQSYGAKNFEYVGILVQRAASITSGVSVFIAALWCITDYFLKLVGQNHEISNLAFKYALMLLPGLWFYNMTICMQKYLQGQGLMMPSIYIGLAINGINVFLNYLLVYGMGSYNGMGYLGAPLATSISRIIGFFLMWGYIYVFKLHKKTWFGWTKESITFKGIKEYLTLGIPAAIQHVSEGWCFEVLTILAGLISTHDLDAHNVCYNFTTLTYQISSGISIAVAVRVGHLLGSRHPFQARRAAWVGFILAMLAMIVVAIVLVAARYQIGKIYTKDQDVINIAAKILPIAALFQIFDGGQTIFQGIVRGMGRIKTGAISNFIAFYLITIPFAVGLTFGADVGVTGLWWGLCIGLISIFIGLGIFIVLVKWPVEVEKAKIRTKTLAPTLSLDQIPLEKIPPHLRQNQSDAATPPGGSPVSTDSIISNVSTDQSTNISITVSTTHLIPSSNEEQQEQQNQNSTTTTANENTK</sequence>
<dbReference type="OMA" id="WFFVWKL"/>
<comment type="caution">
    <text evidence="8">The sequence shown here is derived from an EMBL/GenBank/DDBJ whole genome shotgun (WGS) entry which is preliminary data.</text>
</comment>
<dbReference type="PANTHER" id="PTHR11206">
    <property type="entry name" value="MULTIDRUG RESISTANCE PROTEIN"/>
    <property type="match status" value="1"/>
</dbReference>
<feature type="transmembrane region" description="Helical" evidence="7">
    <location>
        <begin position="143"/>
        <end position="161"/>
    </location>
</feature>
<evidence type="ECO:0000256" key="3">
    <source>
        <dbReference type="ARBA" id="ARBA00022692"/>
    </source>
</evidence>
<dbReference type="InterPro" id="IPR045069">
    <property type="entry name" value="MATE_euk"/>
</dbReference>
<gene>
    <name evidence="8" type="ORF">PPL_05706</name>
</gene>
<dbReference type="CDD" id="cd13132">
    <property type="entry name" value="MATE_eukaryotic"/>
    <property type="match status" value="1"/>
</dbReference>
<reference evidence="8 9" key="1">
    <citation type="journal article" date="2011" name="Genome Res.">
        <title>Phylogeny-wide analysis of social amoeba genomes highlights ancient origins for complex intercellular communication.</title>
        <authorList>
            <person name="Heidel A.J."/>
            <person name="Lawal H.M."/>
            <person name="Felder M."/>
            <person name="Schilde C."/>
            <person name="Helps N.R."/>
            <person name="Tunggal B."/>
            <person name="Rivero F."/>
            <person name="John U."/>
            <person name="Schleicher M."/>
            <person name="Eichinger L."/>
            <person name="Platzer M."/>
            <person name="Noegel A.A."/>
            <person name="Schaap P."/>
            <person name="Gloeckner G."/>
        </authorList>
    </citation>
    <scope>NUCLEOTIDE SEQUENCE [LARGE SCALE GENOMIC DNA]</scope>
    <source>
        <strain evidence="9">ATCC 26659 / Pp 5 / PN500</strain>
    </source>
</reference>
<keyword evidence="5 7" id="KW-0472">Membrane</keyword>
<protein>
    <submittedName>
        <fullName evidence="8">Multi antimicrobial extrusion family protein</fullName>
    </submittedName>
</protein>
<dbReference type="InParanoid" id="D3BAX5"/>
<feature type="transmembrane region" description="Helical" evidence="7">
    <location>
        <begin position="405"/>
        <end position="427"/>
    </location>
</feature>
<dbReference type="FunCoup" id="D3BAX5">
    <property type="interactions" value="35"/>
</dbReference>
<feature type="compositionally biased region" description="Low complexity" evidence="6">
    <location>
        <begin position="535"/>
        <end position="558"/>
    </location>
</feature>
<feature type="transmembrane region" description="Helical" evidence="7">
    <location>
        <begin position="207"/>
        <end position="231"/>
    </location>
</feature>
<dbReference type="GO" id="GO:0016020">
    <property type="term" value="C:membrane"/>
    <property type="evidence" value="ECO:0007669"/>
    <property type="project" value="UniProtKB-SubCell"/>
</dbReference>
<dbReference type="GO" id="GO:0042910">
    <property type="term" value="F:xenobiotic transmembrane transporter activity"/>
    <property type="evidence" value="ECO:0007669"/>
    <property type="project" value="InterPro"/>
</dbReference>
<evidence type="ECO:0000256" key="4">
    <source>
        <dbReference type="ARBA" id="ARBA00022989"/>
    </source>
</evidence>
<feature type="transmembrane region" description="Helical" evidence="7">
    <location>
        <begin position="433"/>
        <end position="456"/>
    </location>
</feature>
<dbReference type="Pfam" id="PF01554">
    <property type="entry name" value="MatE"/>
    <property type="match status" value="2"/>
</dbReference>
<feature type="transmembrane region" description="Helical" evidence="7">
    <location>
        <begin position="70"/>
        <end position="90"/>
    </location>
</feature>
<dbReference type="RefSeq" id="XP_020433829.1">
    <property type="nucleotide sequence ID" value="XM_020576580.1"/>
</dbReference>